<dbReference type="AlphaFoldDB" id="A0AAW0PYY8"/>
<evidence type="ECO:0000256" key="1">
    <source>
        <dbReference type="SAM" id="Phobius"/>
    </source>
</evidence>
<organism evidence="2 3">
    <name type="scientific">Mugilogobius chulae</name>
    <name type="common">yellowstripe goby</name>
    <dbReference type="NCBI Taxonomy" id="88201"/>
    <lineage>
        <taxon>Eukaryota</taxon>
        <taxon>Metazoa</taxon>
        <taxon>Chordata</taxon>
        <taxon>Craniata</taxon>
        <taxon>Vertebrata</taxon>
        <taxon>Euteleostomi</taxon>
        <taxon>Actinopterygii</taxon>
        <taxon>Neopterygii</taxon>
        <taxon>Teleostei</taxon>
        <taxon>Neoteleostei</taxon>
        <taxon>Acanthomorphata</taxon>
        <taxon>Gobiaria</taxon>
        <taxon>Gobiiformes</taxon>
        <taxon>Gobioidei</taxon>
        <taxon>Gobiidae</taxon>
        <taxon>Gobionellinae</taxon>
        <taxon>Mugilogobius</taxon>
    </lineage>
</organism>
<gene>
    <name evidence="2" type="ORF">WMY93_006338</name>
</gene>
<protein>
    <recommendedName>
        <fullName evidence="4">SGNH hydrolase-type esterase domain-containing protein</fullName>
    </recommendedName>
</protein>
<dbReference type="Proteomes" id="UP001460270">
    <property type="component" value="Unassembled WGS sequence"/>
</dbReference>
<comment type="caution">
    <text evidence="2">The sequence shown here is derived from an EMBL/GenBank/DDBJ whole genome shotgun (WGS) entry which is preliminary data.</text>
</comment>
<reference evidence="3" key="1">
    <citation type="submission" date="2024-04" db="EMBL/GenBank/DDBJ databases">
        <title>Salinicola lusitanus LLJ914,a marine bacterium isolated from the Okinawa Trough.</title>
        <authorList>
            <person name="Li J."/>
        </authorList>
    </citation>
    <scope>NUCLEOTIDE SEQUENCE [LARGE SCALE GENOMIC DNA]</scope>
</reference>
<keyword evidence="3" id="KW-1185">Reference proteome</keyword>
<keyword evidence="1" id="KW-0812">Transmembrane</keyword>
<sequence>MAPVLPPSFPPCPNRALWPTWEAWFWLDSGVVVLHNYEQKLQEQSLFWIFFCVYTLFVLCAVFWNIFAYSLLDVRLPPPPRDGASIQELQRDFRKKKSHTGSSKEPHVALEPQVADPCSSASMSPLLRKLWFPNSARAHCHWACTCCCAECSQWNLSEFLSSAPVYTQIYFRPKYYFVWTLDRVWIIGDSYVRRGEETAAKTVGRHLGLINASPLSPFPGQVRPSARPSREEKRNVCVSLGGLRWVSVAGAVRGQCGCPATACGETQLRRGRLDSGLDPRHPGLEPRQIGPNDADGLKWKRFRVYGIFFHQCLRGRSAPDVLLIHCGGNDLGEEKSVDLVAAMKEDLHRLHHHLPSMKIIFSGLTQRRRWRNGVNAGKIDKARKFVNSVMSSFMVDLGIFVHHPHIRYDTPGLFLPDDVHL</sequence>
<evidence type="ECO:0000313" key="3">
    <source>
        <dbReference type="Proteomes" id="UP001460270"/>
    </source>
</evidence>
<dbReference type="EMBL" id="JBBPFD010000004">
    <property type="protein sequence ID" value="KAK7929943.1"/>
    <property type="molecule type" value="Genomic_DNA"/>
</dbReference>
<keyword evidence="1" id="KW-1133">Transmembrane helix</keyword>
<dbReference type="Gene3D" id="3.40.50.1110">
    <property type="entry name" value="SGNH hydrolase"/>
    <property type="match status" value="1"/>
</dbReference>
<evidence type="ECO:0000313" key="2">
    <source>
        <dbReference type="EMBL" id="KAK7929943.1"/>
    </source>
</evidence>
<feature type="transmembrane region" description="Helical" evidence="1">
    <location>
        <begin position="46"/>
        <end position="72"/>
    </location>
</feature>
<dbReference type="SUPFAM" id="SSF52266">
    <property type="entry name" value="SGNH hydrolase"/>
    <property type="match status" value="1"/>
</dbReference>
<proteinExistence type="predicted"/>
<name>A0AAW0PYY8_9GOBI</name>
<accession>A0AAW0PYY8</accession>
<keyword evidence="1" id="KW-0472">Membrane</keyword>
<dbReference type="InterPro" id="IPR036514">
    <property type="entry name" value="SGNH_hydro_sf"/>
</dbReference>
<evidence type="ECO:0008006" key="4">
    <source>
        <dbReference type="Google" id="ProtNLM"/>
    </source>
</evidence>